<dbReference type="Gene3D" id="1.20.1260.10">
    <property type="match status" value="1"/>
</dbReference>
<dbReference type="RefSeq" id="WP_031501618.1">
    <property type="nucleotide sequence ID" value="NZ_JASZ02000014.1"/>
</dbReference>
<dbReference type="InterPro" id="IPR009078">
    <property type="entry name" value="Ferritin-like_SF"/>
</dbReference>
<accession>A0A246B9C9</accession>
<evidence type="ECO:0000313" key="2">
    <source>
        <dbReference type="Proteomes" id="UP000197587"/>
    </source>
</evidence>
<dbReference type="Proteomes" id="UP000197587">
    <property type="component" value="Unassembled WGS sequence"/>
</dbReference>
<evidence type="ECO:0000313" key="1">
    <source>
        <dbReference type="EMBL" id="OWK98108.1"/>
    </source>
</evidence>
<dbReference type="PANTHER" id="PTHR30565:SF9">
    <property type="entry name" value="PROTEIN YCIF"/>
    <property type="match status" value="1"/>
</dbReference>
<dbReference type="PANTHER" id="PTHR30565">
    <property type="entry name" value="PROTEIN YCIF"/>
    <property type="match status" value="1"/>
</dbReference>
<dbReference type="Pfam" id="PF05974">
    <property type="entry name" value="DUF892"/>
    <property type="match status" value="1"/>
</dbReference>
<gene>
    <name evidence="1" type="ORF">AP75_07975</name>
</gene>
<reference evidence="1 2" key="1">
    <citation type="submission" date="2014-01" db="EMBL/GenBank/DDBJ databases">
        <authorList>
            <consortium name="Genome Consortium for Active Teaching"/>
            <person name="Sontag T.C."/>
            <person name="Newman J.D."/>
        </authorList>
    </citation>
    <scope>NUCLEOTIDE SEQUENCE [LARGE SCALE GENOMIC DNA]</scope>
    <source>
        <strain evidence="1 2">DSM 19056</strain>
    </source>
</reference>
<keyword evidence="2" id="KW-1185">Reference proteome</keyword>
<reference evidence="1 2" key="2">
    <citation type="submission" date="2017-05" db="EMBL/GenBank/DDBJ databases">
        <title>Genome of Chryseobacterium haifense.</title>
        <authorList>
            <person name="Newman J.D."/>
        </authorList>
    </citation>
    <scope>NUCLEOTIDE SEQUENCE [LARGE SCALE GENOMIC DNA]</scope>
    <source>
        <strain evidence="1 2">DSM 19056</strain>
    </source>
</reference>
<organism evidence="1 2">
    <name type="scientific">Kaistella haifensis DSM 19056</name>
    <dbReference type="NCBI Taxonomy" id="1450526"/>
    <lineage>
        <taxon>Bacteria</taxon>
        <taxon>Pseudomonadati</taxon>
        <taxon>Bacteroidota</taxon>
        <taxon>Flavobacteriia</taxon>
        <taxon>Flavobacteriales</taxon>
        <taxon>Weeksellaceae</taxon>
        <taxon>Chryseobacterium group</taxon>
        <taxon>Kaistella</taxon>
    </lineage>
</organism>
<dbReference type="InterPro" id="IPR047114">
    <property type="entry name" value="YciF"/>
</dbReference>
<dbReference type="SUPFAM" id="SSF47240">
    <property type="entry name" value="Ferritin-like"/>
    <property type="match status" value="1"/>
</dbReference>
<proteinExistence type="predicted"/>
<evidence type="ECO:0008006" key="3">
    <source>
        <dbReference type="Google" id="ProtNLM"/>
    </source>
</evidence>
<name>A0A246B9C9_9FLAO</name>
<dbReference type="AlphaFoldDB" id="A0A246B9C9"/>
<dbReference type="EMBL" id="JASZ02000014">
    <property type="protein sequence ID" value="OWK98108.1"/>
    <property type="molecule type" value="Genomic_DNA"/>
</dbReference>
<comment type="caution">
    <text evidence="1">The sequence shown here is derived from an EMBL/GenBank/DDBJ whole genome shotgun (WGS) entry which is preliminary data.</text>
</comment>
<protein>
    <recommendedName>
        <fullName evidence="3">DUF892 domain-containing protein</fullName>
    </recommendedName>
</protein>
<sequence>MIKSPKYSQNENSNSREGLQQFFMDSIRELYCAENIVGETYQKIKDGILSDKLRFILDNHFQIHLNHLERLEKIFKLHNEEPQFKDCESFTALINEAQKHLEFFANDPLNWDIALILTAQKLAHYKIAAYSASAHLAINLNLHTEATLLAVDVQEEEEFIHNYLEELIHEFLKPFR</sequence>
<dbReference type="InterPro" id="IPR010287">
    <property type="entry name" value="DUF892_YciF-like"/>
</dbReference>
<dbReference type="InterPro" id="IPR012347">
    <property type="entry name" value="Ferritin-like"/>
</dbReference>